<keyword evidence="4 9" id="KW-0812">Transmembrane</keyword>
<dbReference type="PANTHER" id="PTHR23137">
    <property type="entry name" value="VESICLE TRANSPORT PROTEIN-RELATED"/>
    <property type="match status" value="1"/>
</dbReference>
<evidence type="ECO:0000256" key="7">
    <source>
        <dbReference type="ARBA" id="ARBA00023136"/>
    </source>
</evidence>
<dbReference type="STRING" id="126957.T1JP55"/>
<dbReference type="EMBL" id="JH432064">
    <property type="status" value="NOT_ANNOTATED_CDS"/>
    <property type="molecule type" value="Genomic_DNA"/>
</dbReference>
<dbReference type="GO" id="GO:0015031">
    <property type="term" value="P:protein transport"/>
    <property type="evidence" value="ECO:0007669"/>
    <property type="project" value="UniProtKB-KW"/>
</dbReference>
<reference evidence="11" key="1">
    <citation type="submission" date="2011-05" db="EMBL/GenBank/DDBJ databases">
        <authorList>
            <person name="Richards S.R."/>
            <person name="Qu J."/>
            <person name="Jiang H."/>
            <person name="Jhangiani S.N."/>
            <person name="Agravi P."/>
            <person name="Goodspeed R."/>
            <person name="Gross S."/>
            <person name="Mandapat C."/>
            <person name="Jackson L."/>
            <person name="Mathew T."/>
            <person name="Pu L."/>
            <person name="Thornton R."/>
            <person name="Saada N."/>
            <person name="Wilczek-Boney K.B."/>
            <person name="Lee S."/>
            <person name="Kovar C."/>
            <person name="Wu Y."/>
            <person name="Scherer S.E."/>
            <person name="Worley K.C."/>
            <person name="Muzny D.M."/>
            <person name="Gibbs R."/>
        </authorList>
    </citation>
    <scope>NUCLEOTIDE SEQUENCE</scope>
    <source>
        <strain evidence="11">Brora</strain>
    </source>
</reference>
<evidence type="ECO:0000256" key="2">
    <source>
        <dbReference type="ARBA" id="ARBA00004141"/>
    </source>
</evidence>
<evidence type="ECO:0000256" key="4">
    <source>
        <dbReference type="ARBA" id="ARBA00022692"/>
    </source>
</evidence>
<dbReference type="PANTHER" id="PTHR23137:SF6">
    <property type="entry name" value="VESICLE TRANSPORT PROTEIN"/>
    <property type="match status" value="1"/>
</dbReference>
<dbReference type="InterPro" id="IPR007305">
    <property type="entry name" value="Vesicle_transpt_Got1/SFT2"/>
</dbReference>
<feature type="transmembrane region" description="Helical" evidence="9">
    <location>
        <begin position="98"/>
        <end position="118"/>
    </location>
</feature>
<keyword evidence="11" id="KW-1185">Reference proteome</keyword>
<dbReference type="InterPro" id="IPR011691">
    <property type="entry name" value="Vesicle_transpt_SFT2"/>
</dbReference>
<dbReference type="GO" id="GO:0016192">
    <property type="term" value="P:vesicle-mediated transport"/>
    <property type="evidence" value="ECO:0007669"/>
    <property type="project" value="InterPro"/>
</dbReference>
<evidence type="ECO:0000313" key="11">
    <source>
        <dbReference type="Proteomes" id="UP000014500"/>
    </source>
</evidence>
<comment type="subcellular location">
    <subcellularLocation>
        <location evidence="2 9">Membrane</location>
        <topology evidence="2 9">Multi-pass membrane protein</topology>
    </subcellularLocation>
</comment>
<evidence type="ECO:0000313" key="10">
    <source>
        <dbReference type="EnsemblMetazoa" id="SMAR015631-PA"/>
    </source>
</evidence>
<accession>T1JP55</accession>
<feature type="transmembrane region" description="Helical" evidence="9">
    <location>
        <begin position="62"/>
        <end position="86"/>
    </location>
</feature>
<dbReference type="GO" id="GO:0012505">
    <property type="term" value="C:endomembrane system"/>
    <property type="evidence" value="ECO:0007669"/>
    <property type="project" value="UniProtKB-ARBA"/>
</dbReference>
<dbReference type="OMA" id="IAAIVWK"/>
<evidence type="ECO:0000256" key="6">
    <source>
        <dbReference type="ARBA" id="ARBA00022989"/>
    </source>
</evidence>
<evidence type="ECO:0000256" key="5">
    <source>
        <dbReference type="ARBA" id="ARBA00022927"/>
    </source>
</evidence>
<dbReference type="GO" id="GO:0005737">
    <property type="term" value="C:cytoplasm"/>
    <property type="evidence" value="ECO:0007669"/>
    <property type="project" value="UniProtKB-ARBA"/>
</dbReference>
<dbReference type="AlphaFoldDB" id="T1JP55"/>
<dbReference type="Proteomes" id="UP000014500">
    <property type="component" value="Unassembled WGS sequence"/>
</dbReference>
<dbReference type="eggNOG" id="KOG2887">
    <property type="taxonomic scope" value="Eukaryota"/>
</dbReference>
<evidence type="ECO:0000256" key="8">
    <source>
        <dbReference type="ARBA" id="ARBA00025800"/>
    </source>
</evidence>
<evidence type="ECO:0000256" key="9">
    <source>
        <dbReference type="RuleBase" id="RU363111"/>
    </source>
</evidence>
<sequence length="159" mass="17739">MDKLRKALSGEEDEEKGIVTQIVDASSLSWETRIKGFVICFVIGVFLSFLGTFLLFVKNGLVIFGVCYTLGNIVALMSTCFLMGPLKQLKKMFATTRLAATIIMIISLIMTLLCAFLWHNKGLVILFVIIQFVAMTWYSLSYIPYARDAVKKCVEGCLG</sequence>
<protein>
    <recommendedName>
        <fullName evidence="9">Vesicle transport protein</fullName>
    </recommendedName>
</protein>
<evidence type="ECO:0000256" key="1">
    <source>
        <dbReference type="ARBA" id="ARBA00003566"/>
    </source>
</evidence>
<name>T1JP55_STRMM</name>
<comment type="function">
    <text evidence="1 9">May be involved in fusion of retrograde transport vesicles derived from an endocytic compartment with the Golgi complex.</text>
</comment>
<proteinExistence type="inferred from homology"/>
<comment type="similarity">
    <text evidence="8 9">Belongs to the SFT2 family.</text>
</comment>
<dbReference type="PhylomeDB" id="T1JP55"/>
<evidence type="ECO:0000256" key="3">
    <source>
        <dbReference type="ARBA" id="ARBA00022448"/>
    </source>
</evidence>
<dbReference type="HOGENOM" id="CLU_099529_2_2_1"/>
<dbReference type="Pfam" id="PF04178">
    <property type="entry name" value="Got1"/>
    <property type="match status" value="1"/>
</dbReference>
<feature type="transmembrane region" description="Helical" evidence="9">
    <location>
        <begin position="124"/>
        <end position="143"/>
    </location>
</feature>
<keyword evidence="7 9" id="KW-0472">Membrane</keyword>
<keyword evidence="6 9" id="KW-1133">Transmembrane helix</keyword>
<feature type="transmembrane region" description="Helical" evidence="9">
    <location>
        <begin position="36"/>
        <end position="56"/>
    </location>
</feature>
<keyword evidence="5 9" id="KW-0653">Protein transport</keyword>
<dbReference type="EnsemblMetazoa" id="SMAR015631-RA">
    <property type="protein sequence ID" value="SMAR015631-PA"/>
    <property type="gene ID" value="SMAR015631"/>
</dbReference>
<organism evidence="10 11">
    <name type="scientific">Strigamia maritima</name>
    <name type="common">European centipede</name>
    <name type="synonym">Geophilus maritimus</name>
    <dbReference type="NCBI Taxonomy" id="126957"/>
    <lineage>
        <taxon>Eukaryota</taxon>
        <taxon>Metazoa</taxon>
        <taxon>Ecdysozoa</taxon>
        <taxon>Arthropoda</taxon>
        <taxon>Myriapoda</taxon>
        <taxon>Chilopoda</taxon>
        <taxon>Pleurostigmophora</taxon>
        <taxon>Geophilomorpha</taxon>
        <taxon>Linotaeniidae</taxon>
        <taxon>Strigamia</taxon>
    </lineage>
</organism>
<keyword evidence="3 9" id="KW-0813">Transport</keyword>
<dbReference type="GO" id="GO:0016020">
    <property type="term" value="C:membrane"/>
    <property type="evidence" value="ECO:0007669"/>
    <property type="project" value="UniProtKB-SubCell"/>
</dbReference>
<reference evidence="10" key="2">
    <citation type="submission" date="2015-02" db="UniProtKB">
        <authorList>
            <consortium name="EnsemblMetazoa"/>
        </authorList>
    </citation>
    <scope>IDENTIFICATION</scope>
</reference>